<keyword evidence="1 4" id="KW-0413">Isomerase</keyword>
<keyword evidence="2" id="KW-0472">Membrane</keyword>
<dbReference type="InterPro" id="IPR050245">
    <property type="entry name" value="PrsA_foldase"/>
</dbReference>
<reference evidence="4" key="1">
    <citation type="submission" date="2022-06" db="EMBL/GenBank/DDBJ databases">
        <title>Genome sequencing of Brevibacillus sp. BB3-R1.</title>
        <authorList>
            <person name="Heo J."/>
            <person name="Lee D."/>
            <person name="Won M."/>
            <person name="Han B.-H."/>
            <person name="Hong S.-B."/>
            <person name="Kwon S.-W."/>
        </authorList>
    </citation>
    <scope>NUCLEOTIDE SEQUENCE</scope>
    <source>
        <strain evidence="4">BB3-R1</strain>
    </source>
</reference>
<dbReference type="RefSeq" id="WP_251873085.1">
    <property type="nucleotide sequence ID" value="NZ_CP098755.1"/>
</dbReference>
<dbReference type="SUPFAM" id="SSF54534">
    <property type="entry name" value="FKBP-like"/>
    <property type="match status" value="1"/>
</dbReference>
<dbReference type="PANTHER" id="PTHR47245">
    <property type="entry name" value="PEPTIDYLPROLYL ISOMERASE"/>
    <property type="match status" value="1"/>
</dbReference>
<keyword evidence="5" id="KW-1185">Reference proteome</keyword>
<dbReference type="Pfam" id="PF13624">
    <property type="entry name" value="SurA_N_3"/>
    <property type="match status" value="1"/>
</dbReference>
<organism evidence="4 5">
    <name type="scientific">Brevibacillus ruminantium</name>
    <dbReference type="NCBI Taxonomy" id="2950604"/>
    <lineage>
        <taxon>Bacteria</taxon>
        <taxon>Bacillati</taxon>
        <taxon>Bacillota</taxon>
        <taxon>Bacilli</taxon>
        <taxon>Bacillales</taxon>
        <taxon>Paenibacillaceae</taxon>
        <taxon>Brevibacillus</taxon>
    </lineage>
</organism>
<dbReference type="SUPFAM" id="SSF109998">
    <property type="entry name" value="Triger factor/SurA peptide-binding domain-like"/>
    <property type="match status" value="1"/>
</dbReference>
<evidence type="ECO:0000313" key="5">
    <source>
        <dbReference type="Proteomes" id="UP001056500"/>
    </source>
</evidence>
<dbReference type="Gene3D" id="3.10.50.40">
    <property type="match status" value="1"/>
</dbReference>
<dbReference type="PANTHER" id="PTHR47245:SF2">
    <property type="entry name" value="PEPTIDYL-PROLYL CIS-TRANS ISOMERASE HP_0175-RELATED"/>
    <property type="match status" value="1"/>
</dbReference>
<dbReference type="GO" id="GO:0016853">
    <property type="term" value="F:isomerase activity"/>
    <property type="evidence" value="ECO:0007669"/>
    <property type="project" value="UniProtKB-KW"/>
</dbReference>
<evidence type="ECO:0000256" key="1">
    <source>
        <dbReference type="PROSITE-ProRule" id="PRU00278"/>
    </source>
</evidence>
<dbReference type="InterPro" id="IPR000297">
    <property type="entry name" value="PPIase_PpiC"/>
</dbReference>
<dbReference type="PROSITE" id="PS50198">
    <property type="entry name" value="PPIC_PPIASE_2"/>
    <property type="match status" value="1"/>
</dbReference>
<keyword evidence="2" id="KW-0812">Transmembrane</keyword>
<dbReference type="EMBL" id="CP098755">
    <property type="protein sequence ID" value="USG66001.1"/>
    <property type="molecule type" value="Genomic_DNA"/>
</dbReference>
<dbReference type="InterPro" id="IPR027304">
    <property type="entry name" value="Trigger_fact/SurA_dom_sf"/>
</dbReference>
<dbReference type="Proteomes" id="UP001056500">
    <property type="component" value="Chromosome"/>
</dbReference>
<keyword evidence="1" id="KW-0697">Rotamase</keyword>
<evidence type="ECO:0000313" key="4">
    <source>
        <dbReference type="EMBL" id="USG66001.1"/>
    </source>
</evidence>
<protein>
    <submittedName>
        <fullName evidence="4">Peptidyl-prolyl cis-trans isomerase</fullName>
    </submittedName>
</protein>
<dbReference type="Pfam" id="PF13145">
    <property type="entry name" value="Rotamase_2"/>
    <property type="match status" value="1"/>
</dbReference>
<keyword evidence="2" id="KW-1133">Transmembrane helix</keyword>
<evidence type="ECO:0000256" key="2">
    <source>
        <dbReference type="SAM" id="Phobius"/>
    </source>
</evidence>
<gene>
    <name evidence="4" type="ORF">NDK47_01195</name>
</gene>
<accession>A0ABY4WGQ9</accession>
<name>A0ABY4WGQ9_9BACL</name>
<feature type="transmembrane region" description="Helical" evidence="2">
    <location>
        <begin position="7"/>
        <end position="26"/>
    </location>
</feature>
<proteinExistence type="predicted"/>
<feature type="domain" description="PpiC" evidence="3">
    <location>
        <begin position="159"/>
        <end position="251"/>
    </location>
</feature>
<dbReference type="InterPro" id="IPR046357">
    <property type="entry name" value="PPIase_dom_sf"/>
</dbReference>
<evidence type="ECO:0000259" key="3">
    <source>
        <dbReference type="PROSITE" id="PS50198"/>
    </source>
</evidence>
<dbReference type="Gene3D" id="1.10.4030.10">
    <property type="entry name" value="Porin chaperone SurA, peptide-binding domain"/>
    <property type="match status" value="1"/>
</dbReference>
<sequence>MSNTKTLWTVIGALVLLLLAVTWSWYQSADKLHATAVVGDRTISEADWVQTLKEKHGQQVLADMINREAVFQEAKRLGITIDPARISAEMDQIRESYGSQTDDEFREALVKQGGTTPEALEREITYQMLLQELATRDIVIPEEELLAYYQKYADRYNHPLKVHLWKIVVASQTEAQQVVKELKNGANFNTLAKERSIDALTTSSGGDAGWVALTDDSLSSAEKDVISSLRLHTNSDPVEVKGKYVIYRVSARKEAEQVSFEQAKEGIRREMALAQVESLDAVLDRLKDSVGVEIGQMSN</sequence>